<keyword evidence="3" id="KW-1185">Reference proteome</keyword>
<reference evidence="2 3" key="1">
    <citation type="journal article" date="2024" name="G3 (Bethesda)">
        <title>Genome assembly of Hibiscus sabdariffa L. provides insights into metabolisms of medicinal natural products.</title>
        <authorList>
            <person name="Kim T."/>
        </authorList>
    </citation>
    <scope>NUCLEOTIDE SEQUENCE [LARGE SCALE GENOMIC DNA]</scope>
    <source>
        <strain evidence="2">TK-2024</strain>
        <tissue evidence="2">Old leaves</tissue>
    </source>
</reference>
<organism evidence="2 3">
    <name type="scientific">Hibiscus sabdariffa</name>
    <name type="common">roselle</name>
    <dbReference type="NCBI Taxonomy" id="183260"/>
    <lineage>
        <taxon>Eukaryota</taxon>
        <taxon>Viridiplantae</taxon>
        <taxon>Streptophyta</taxon>
        <taxon>Embryophyta</taxon>
        <taxon>Tracheophyta</taxon>
        <taxon>Spermatophyta</taxon>
        <taxon>Magnoliopsida</taxon>
        <taxon>eudicotyledons</taxon>
        <taxon>Gunneridae</taxon>
        <taxon>Pentapetalae</taxon>
        <taxon>rosids</taxon>
        <taxon>malvids</taxon>
        <taxon>Malvales</taxon>
        <taxon>Malvaceae</taxon>
        <taxon>Malvoideae</taxon>
        <taxon>Hibiscus</taxon>
    </lineage>
</organism>
<sequence length="186" mass="20300">MVLISKDHFQRIEETIIVEFGSVGHEVSVLVLGFRDGTIDPLSQSGKAKIPVESTVSQSESSSGFSSDQKQISINLISAPKIVGENEKKYGIEAEAQGLDMKQSPFVDTSMGHDEETNLEPDSAEVATVSSRDSDIPMPRACVDVRDMGLLQNLLATDSIPVMEKSSWVEEVDKRMNAHYSKGDPD</sequence>
<proteinExistence type="predicted"/>
<evidence type="ECO:0000313" key="3">
    <source>
        <dbReference type="Proteomes" id="UP001396334"/>
    </source>
</evidence>
<gene>
    <name evidence="2" type="ORF">V6N11_059551</name>
</gene>
<accession>A0ABR2NP26</accession>
<dbReference type="EMBL" id="JBBPBN010000115">
    <property type="protein sequence ID" value="KAK8977921.1"/>
    <property type="molecule type" value="Genomic_DNA"/>
</dbReference>
<evidence type="ECO:0000256" key="1">
    <source>
        <dbReference type="SAM" id="MobiDB-lite"/>
    </source>
</evidence>
<name>A0ABR2NP26_9ROSI</name>
<protein>
    <submittedName>
        <fullName evidence="2">Uncharacterized protein</fullName>
    </submittedName>
</protein>
<evidence type="ECO:0000313" key="2">
    <source>
        <dbReference type="EMBL" id="KAK8977921.1"/>
    </source>
</evidence>
<feature type="region of interest" description="Disordered" evidence="1">
    <location>
        <begin position="43"/>
        <end position="66"/>
    </location>
</feature>
<dbReference type="Proteomes" id="UP001396334">
    <property type="component" value="Unassembled WGS sequence"/>
</dbReference>
<comment type="caution">
    <text evidence="2">The sequence shown here is derived from an EMBL/GenBank/DDBJ whole genome shotgun (WGS) entry which is preliminary data.</text>
</comment>
<feature type="compositionally biased region" description="Low complexity" evidence="1">
    <location>
        <begin position="54"/>
        <end position="66"/>
    </location>
</feature>